<keyword evidence="1" id="KW-0540">Nuclease</keyword>
<dbReference type="GO" id="GO:0017108">
    <property type="term" value="F:5'-flap endonuclease activity"/>
    <property type="evidence" value="ECO:0007669"/>
    <property type="project" value="TreeGrafter"/>
</dbReference>
<dbReference type="InterPro" id="IPR029060">
    <property type="entry name" value="PIN-like_dom_sf"/>
</dbReference>
<dbReference type="EMBL" id="JARKIF010000003">
    <property type="protein sequence ID" value="KAJ7644797.1"/>
    <property type="molecule type" value="Genomic_DNA"/>
</dbReference>
<reference evidence="4" key="1">
    <citation type="submission" date="2023-03" db="EMBL/GenBank/DDBJ databases">
        <title>Massive genome expansion in bonnet fungi (Mycena s.s.) driven by repeated elements and novel gene families across ecological guilds.</title>
        <authorList>
            <consortium name="Lawrence Berkeley National Laboratory"/>
            <person name="Harder C.B."/>
            <person name="Miyauchi S."/>
            <person name="Viragh M."/>
            <person name="Kuo A."/>
            <person name="Thoen E."/>
            <person name="Andreopoulos B."/>
            <person name="Lu D."/>
            <person name="Skrede I."/>
            <person name="Drula E."/>
            <person name="Henrissat B."/>
            <person name="Morin E."/>
            <person name="Kohler A."/>
            <person name="Barry K."/>
            <person name="LaButti K."/>
            <person name="Morin E."/>
            <person name="Salamov A."/>
            <person name="Lipzen A."/>
            <person name="Mereny Z."/>
            <person name="Hegedus B."/>
            <person name="Baldrian P."/>
            <person name="Stursova M."/>
            <person name="Weitz H."/>
            <person name="Taylor A."/>
            <person name="Grigoriev I.V."/>
            <person name="Nagy L.G."/>
            <person name="Martin F."/>
            <person name="Kauserud H."/>
        </authorList>
    </citation>
    <scope>NUCLEOTIDE SEQUENCE</scope>
    <source>
        <strain evidence="4">9284</strain>
    </source>
</reference>
<dbReference type="CDD" id="cd09906">
    <property type="entry name" value="H3TH_YEN1"/>
    <property type="match status" value="1"/>
</dbReference>
<gene>
    <name evidence="4" type="ORF">FB45DRAFT_1116609</name>
</gene>
<dbReference type="Proteomes" id="UP001221142">
    <property type="component" value="Unassembled WGS sequence"/>
</dbReference>
<dbReference type="CDD" id="cd09870">
    <property type="entry name" value="PIN_YEN1"/>
    <property type="match status" value="1"/>
</dbReference>
<comment type="caution">
    <text evidence="4">The sequence shown here is derived from an EMBL/GenBank/DDBJ whole genome shotgun (WGS) entry which is preliminary data.</text>
</comment>
<evidence type="ECO:0000313" key="4">
    <source>
        <dbReference type="EMBL" id="KAJ7644797.1"/>
    </source>
</evidence>
<dbReference type="InterPro" id="IPR006086">
    <property type="entry name" value="XPG-I_dom"/>
</dbReference>
<accession>A0AAD7CCA2</accession>
<organism evidence="4 5">
    <name type="scientific">Roridomyces roridus</name>
    <dbReference type="NCBI Taxonomy" id="1738132"/>
    <lineage>
        <taxon>Eukaryota</taxon>
        <taxon>Fungi</taxon>
        <taxon>Dikarya</taxon>
        <taxon>Basidiomycota</taxon>
        <taxon>Agaricomycotina</taxon>
        <taxon>Agaricomycetes</taxon>
        <taxon>Agaricomycetidae</taxon>
        <taxon>Agaricales</taxon>
        <taxon>Marasmiineae</taxon>
        <taxon>Mycenaceae</taxon>
        <taxon>Roridomyces</taxon>
    </lineage>
</organism>
<proteinExistence type="predicted"/>
<dbReference type="Pfam" id="PF00867">
    <property type="entry name" value="XPG_I"/>
    <property type="match status" value="1"/>
</dbReference>
<dbReference type="SUPFAM" id="SSF88723">
    <property type="entry name" value="PIN domain-like"/>
    <property type="match status" value="1"/>
</dbReference>
<dbReference type="Gene3D" id="3.40.50.1010">
    <property type="entry name" value="5'-nuclease"/>
    <property type="match status" value="2"/>
</dbReference>
<dbReference type="AlphaFoldDB" id="A0AAD7CCA2"/>
<dbReference type="InterPro" id="IPR036279">
    <property type="entry name" value="5-3_exonuclease_C_sf"/>
</dbReference>
<feature type="non-terminal residue" evidence="4">
    <location>
        <position position="377"/>
    </location>
</feature>
<dbReference type="GO" id="GO:0006281">
    <property type="term" value="P:DNA repair"/>
    <property type="evidence" value="ECO:0007669"/>
    <property type="project" value="UniProtKB-ARBA"/>
</dbReference>
<dbReference type="GO" id="GO:0008821">
    <property type="term" value="F:crossover junction DNA endonuclease activity"/>
    <property type="evidence" value="ECO:0007669"/>
    <property type="project" value="InterPro"/>
</dbReference>
<dbReference type="InterPro" id="IPR037316">
    <property type="entry name" value="Yen1_H3TH"/>
</dbReference>
<keyword evidence="2" id="KW-0378">Hydrolase</keyword>
<feature type="domain" description="XPG-I" evidence="3">
    <location>
        <begin position="120"/>
        <end position="190"/>
    </location>
</feature>
<dbReference type="PANTHER" id="PTHR11081:SF75">
    <property type="entry name" value="ENDONUCLEASE, PUTATIVE (AFU_ORTHOLOGUE AFUA_3G13260)-RELATED"/>
    <property type="match status" value="1"/>
</dbReference>
<evidence type="ECO:0000313" key="5">
    <source>
        <dbReference type="Proteomes" id="UP001221142"/>
    </source>
</evidence>
<dbReference type="InterPro" id="IPR006085">
    <property type="entry name" value="XPG_DNA_repair_N"/>
</dbReference>
<name>A0AAD7CCA2_9AGAR</name>
<evidence type="ECO:0000256" key="2">
    <source>
        <dbReference type="ARBA" id="ARBA00022801"/>
    </source>
</evidence>
<dbReference type="PRINTS" id="PR00853">
    <property type="entry name" value="XPGRADSUPER"/>
</dbReference>
<dbReference type="SMART" id="SM00484">
    <property type="entry name" value="XPGI"/>
    <property type="match status" value="1"/>
</dbReference>
<dbReference type="PANTHER" id="PTHR11081">
    <property type="entry name" value="FLAP ENDONUCLEASE FAMILY MEMBER"/>
    <property type="match status" value="1"/>
</dbReference>
<dbReference type="Pfam" id="PF00752">
    <property type="entry name" value="XPG_N"/>
    <property type="match status" value="1"/>
</dbReference>
<evidence type="ECO:0000256" key="1">
    <source>
        <dbReference type="ARBA" id="ARBA00022722"/>
    </source>
</evidence>
<dbReference type="InterPro" id="IPR006084">
    <property type="entry name" value="XPG/Rad2"/>
</dbReference>
<dbReference type="SUPFAM" id="SSF47807">
    <property type="entry name" value="5' to 3' exonuclease, C-terminal subdomain"/>
    <property type="match status" value="1"/>
</dbReference>
<protein>
    <submittedName>
        <fullName evidence="4">PIN domain-like protein</fullName>
    </submittedName>
</protein>
<evidence type="ECO:0000259" key="3">
    <source>
        <dbReference type="SMART" id="SM00484"/>
    </source>
</evidence>
<keyword evidence="5" id="KW-1185">Reference proteome</keyword>
<sequence>MGIPGLWKLLESSAHVMSFKELCLIEGPILEYRQTGSIIMGVDAGLWMTQCQTVFHKPHHAQMGSNPELRALLYKLVQLVQAGVVAVFVFDGPERPAVKRGKQVKTKPHWLVKGFIEMIEIFGFYHHQAPGEADAELAYLDRLQLIDGILTDDGDVALFGARRIIRKMNKANLDEITVYTSASMEEDPAVQLTQGGFLLLALMSGGDYNTVGVPGCGIGVAHALARCGFGDSLLEACNSPVIDLALFLPGWRKGIRKALVTNSRGYLQSRKLALARKIDSTFPDTSVLDLYTHPTTSWSPGFSIPAFDSWIIKVPDLANLAKYCHEKFGWSSNVIKTKFEKSLYPSLFVRRLTMPLDVHQQIQNHVVHGYVNDEQPQ</sequence>